<evidence type="ECO:0000313" key="3">
    <source>
        <dbReference type="EMBL" id="CAF1225748.1"/>
    </source>
</evidence>
<dbReference type="PANTHER" id="PTHR24104:SF25">
    <property type="entry name" value="PROTEIN LIN-41"/>
    <property type="match status" value="1"/>
</dbReference>
<evidence type="ECO:0000256" key="2">
    <source>
        <dbReference type="PROSITE-ProRule" id="PRU00504"/>
    </source>
</evidence>
<dbReference type="Gene3D" id="2.120.10.30">
    <property type="entry name" value="TolB, C-terminal domain"/>
    <property type="match status" value="3"/>
</dbReference>
<dbReference type="PROSITE" id="PS51125">
    <property type="entry name" value="NHL"/>
    <property type="match status" value="1"/>
</dbReference>
<dbReference type="EMBL" id="CAJNOQ010009462">
    <property type="protein sequence ID" value="CAF1225748.1"/>
    <property type="molecule type" value="Genomic_DNA"/>
</dbReference>
<dbReference type="InterPro" id="IPR011042">
    <property type="entry name" value="6-blade_b-propeller_TolB-like"/>
</dbReference>
<evidence type="ECO:0008006" key="6">
    <source>
        <dbReference type="Google" id="ProtNLM"/>
    </source>
</evidence>
<dbReference type="SUPFAM" id="SSF101898">
    <property type="entry name" value="NHL repeat"/>
    <property type="match status" value="1"/>
</dbReference>
<organism evidence="3 5">
    <name type="scientific">Didymodactylos carnosus</name>
    <dbReference type="NCBI Taxonomy" id="1234261"/>
    <lineage>
        <taxon>Eukaryota</taxon>
        <taxon>Metazoa</taxon>
        <taxon>Spiralia</taxon>
        <taxon>Gnathifera</taxon>
        <taxon>Rotifera</taxon>
        <taxon>Eurotatoria</taxon>
        <taxon>Bdelloidea</taxon>
        <taxon>Philodinida</taxon>
        <taxon>Philodinidae</taxon>
        <taxon>Didymodactylos</taxon>
    </lineage>
</organism>
<dbReference type="Pfam" id="PF01436">
    <property type="entry name" value="NHL"/>
    <property type="match status" value="1"/>
</dbReference>
<reference evidence="3" key="1">
    <citation type="submission" date="2021-02" db="EMBL/GenBank/DDBJ databases">
        <authorList>
            <person name="Nowell W R."/>
        </authorList>
    </citation>
    <scope>NUCLEOTIDE SEQUENCE</scope>
</reference>
<accession>A0A814Y880</accession>
<evidence type="ECO:0000256" key="1">
    <source>
        <dbReference type="ARBA" id="ARBA00022737"/>
    </source>
</evidence>
<dbReference type="CDD" id="cd05819">
    <property type="entry name" value="NHL"/>
    <property type="match status" value="1"/>
</dbReference>
<proteinExistence type="predicted"/>
<gene>
    <name evidence="3" type="ORF">GPM918_LOCUS24918</name>
    <name evidence="4" type="ORF">SRO942_LOCUS24921</name>
</gene>
<dbReference type="AlphaFoldDB" id="A0A814Y880"/>
<dbReference type="InterPro" id="IPR001258">
    <property type="entry name" value="NHL_repeat"/>
</dbReference>
<dbReference type="GO" id="GO:0008270">
    <property type="term" value="F:zinc ion binding"/>
    <property type="evidence" value="ECO:0007669"/>
    <property type="project" value="UniProtKB-KW"/>
</dbReference>
<dbReference type="Proteomes" id="UP000663829">
    <property type="component" value="Unassembled WGS sequence"/>
</dbReference>
<sequence length="444" mass="48525">MRGGGGGGSEGGFLAVLPGKVKFEEYLCVLYNETIDQGIVLTSASIINTKIIYLQPSSSSVVTSTTIETTTSSSPPTPTIRLKFHHQLQVSYRQSVLLILDDTEPDRYIEFQDCARFDVHTIISNRQIPICAQWNETGITVGGHSNGSFSLNQPLGLFIDSTTNNTLYVADFLNNRILGYSSLSDVVTTVYNETFSFPTTVYVDSKQNIYIDASGTNQILKISSTNSSLTVVVSSGTFINSYGFIIDEQKQLLYVSDDSGHRILRWNLNTTTCNVITVITGVRNQSGSDELHLNYPRGLDIAGDEEEVYLYVADFGNHRIQRYFIGNSSCDNITRAGITVAGNGTLGSGLNQLNGPRNLYVTKNNEVFIADTFNHRIMRWSLNSTTASGGGVCVLGCASVAGNGTTELNQPSDIKFDSNGNLYVCDTGNNRIQKFNILIDDSCE</sequence>
<comment type="caution">
    <text evidence="3">The sequence shown here is derived from an EMBL/GenBank/DDBJ whole genome shotgun (WGS) entry which is preliminary data.</text>
</comment>
<dbReference type="PANTHER" id="PTHR24104">
    <property type="entry name" value="E3 UBIQUITIN-PROTEIN LIGASE NHLRC1-RELATED"/>
    <property type="match status" value="1"/>
</dbReference>
<evidence type="ECO:0000313" key="4">
    <source>
        <dbReference type="EMBL" id="CAF3988660.1"/>
    </source>
</evidence>
<keyword evidence="1" id="KW-0677">Repeat</keyword>
<keyword evidence="5" id="KW-1185">Reference proteome</keyword>
<protein>
    <recommendedName>
        <fullName evidence="6">NHL repeat-containing protein</fullName>
    </recommendedName>
</protein>
<name>A0A814Y880_9BILA</name>
<dbReference type="Proteomes" id="UP000681722">
    <property type="component" value="Unassembled WGS sequence"/>
</dbReference>
<feature type="repeat" description="NHL" evidence="2">
    <location>
        <begin position="402"/>
        <end position="438"/>
    </location>
</feature>
<dbReference type="EMBL" id="CAJOBC010009465">
    <property type="protein sequence ID" value="CAF3988660.1"/>
    <property type="molecule type" value="Genomic_DNA"/>
</dbReference>
<dbReference type="InterPro" id="IPR050952">
    <property type="entry name" value="TRIM-NHL_E3_ligases"/>
</dbReference>
<evidence type="ECO:0000313" key="5">
    <source>
        <dbReference type="Proteomes" id="UP000663829"/>
    </source>
</evidence>